<evidence type="ECO:0000256" key="6">
    <source>
        <dbReference type="ARBA" id="ARBA00023136"/>
    </source>
</evidence>
<evidence type="ECO:0000256" key="5">
    <source>
        <dbReference type="ARBA" id="ARBA00022989"/>
    </source>
</evidence>
<comment type="similarity">
    <text evidence="2">Belongs to the MscS (TC 1.A.23) family.</text>
</comment>
<dbReference type="GO" id="GO:0008381">
    <property type="term" value="F:mechanosensitive monoatomic ion channel activity"/>
    <property type="evidence" value="ECO:0007669"/>
    <property type="project" value="UniProtKB-ARBA"/>
</dbReference>
<evidence type="ECO:0000313" key="11">
    <source>
        <dbReference type="EMBL" id="CAA2108070.1"/>
    </source>
</evidence>
<gene>
    <name evidence="11" type="primary">mscM_2</name>
    <name evidence="11" type="ORF">VVAX_04593</name>
</gene>
<feature type="transmembrane region" description="Helical" evidence="7">
    <location>
        <begin position="343"/>
        <end position="359"/>
    </location>
</feature>
<dbReference type="InterPro" id="IPR006685">
    <property type="entry name" value="MscS_channel_2nd"/>
</dbReference>
<reference evidence="11" key="1">
    <citation type="submission" date="2019-12" db="EMBL/GenBank/DDBJ databases">
        <authorList>
            <person name="Cremers G."/>
        </authorList>
    </citation>
    <scope>NUCLEOTIDE SEQUENCE</scope>
    <source>
        <strain evidence="11">Vvax</strain>
    </source>
</reference>
<evidence type="ECO:0000256" key="8">
    <source>
        <dbReference type="SAM" id="SignalP"/>
    </source>
</evidence>
<dbReference type="PANTHER" id="PTHR30347:SF9">
    <property type="entry name" value="MINICONDUCTANCE MECHANOSENSITIVE CHANNEL MSCM"/>
    <property type="match status" value="1"/>
</dbReference>
<organism evidence="11">
    <name type="scientific">Variovorax paradoxus</name>
    <dbReference type="NCBI Taxonomy" id="34073"/>
    <lineage>
        <taxon>Bacteria</taxon>
        <taxon>Pseudomonadati</taxon>
        <taxon>Pseudomonadota</taxon>
        <taxon>Betaproteobacteria</taxon>
        <taxon>Burkholderiales</taxon>
        <taxon>Comamonadaceae</taxon>
        <taxon>Variovorax</taxon>
    </lineage>
</organism>
<dbReference type="Gene3D" id="3.30.70.100">
    <property type="match status" value="1"/>
</dbReference>
<dbReference type="Pfam" id="PF00924">
    <property type="entry name" value="MS_channel_2nd"/>
    <property type="match status" value="1"/>
</dbReference>
<keyword evidence="8" id="KW-0732">Signal</keyword>
<feature type="transmembrane region" description="Helical" evidence="7">
    <location>
        <begin position="617"/>
        <end position="636"/>
    </location>
</feature>
<feature type="domain" description="Mechanosensitive ion channel MscS" evidence="9">
    <location>
        <begin position="635"/>
        <end position="700"/>
    </location>
</feature>
<evidence type="ECO:0000256" key="1">
    <source>
        <dbReference type="ARBA" id="ARBA00004651"/>
    </source>
</evidence>
<protein>
    <submittedName>
        <fullName evidence="11">Miniconductance mechanosensitive channel MscM</fullName>
    </submittedName>
</protein>
<name>A0A679JAJ1_VARPD</name>
<dbReference type="InterPro" id="IPR022249">
    <property type="entry name" value="DUF3772"/>
</dbReference>
<feature type="transmembrane region" description="Helical" evidence="7">
    <location>
        <begin position="589"/>
        <end position="611"/>
    </location>
</feature>
<dbReference type="SUPFAM" id="SSF50182">
    <property type="entry name" value="Sm-like ribonucleoproteins"/>
    <property type="match status" value="1"/>
</dbReference>
<keyword evidence="3" id="KW-1003">Cell membrane</keyword>
<dbReference type="InterPro" id="IPR052702">
    <property type="entry name" value="MscS-like_channel"/>
</dbReference>
<dbReference type="EMBL" id="LR743507">
    <property type="protein sequence ID" value="CAA2108070.1"/>
    <property type="molecule type" value="Genomic_DNA"/>
</dbReference>
<feature type="transmembrane region" description="Helical" evidence="7">
    <location>
        <begin position="546"/>
        <end position="568"/>
    </location>
</feature>
<comment type="subcellular location">
    <subcellularLocation>
        <location evidence="1">Cell membrane</location>
        <topology evidence="1">Multi-pass membrane protein</topology>
    </subcellularLocation>
</comment>
<dbReference type="InterPro" id="IPR010920">
    <property type="entry name" value="LSM_dom_sf"/>
</dbReference>
<feature type="transmembrane region" description="Helical" evidence="7">
    <location>
        <begin position="507"/>
        <end position="526"/>
    </location>
</feature>
<evidence type="ECO:0000259" key="10">
    <source>
        <dbReference type="Pfam" id="PF12607"/>
    </source>
</evidence>
<keyword evidence="6 7" id="KW-0472">Membrane</keyword>
<dbReference type="SUPFAM" id="SSF82861">
    <property type="entry name" value="Mechanosensitive channel protein MscS (YggB), transmembrane region"/>
    <property type="match status" value="1"/>
</dbReference>
<dbReference type="InterPro" id="IPR011014">
    <property type="entry name" value="MscS_channel_TM-2"/>
</dbReference>
<evidence type="ECO:0000259" key="9">
    <source>
        <dbReference type="Pfam" id="PF00924"/>
    </source>
</evidence>
<feature type="transmembrane region" description="Helical" evidence="7">
    <location>
        <begin position="225"/>
        <end position="243"/>
    </location>
</feature>
<dbReference type="InterPro" id="IPR023408">
    <property type="entry name" value="MscS_beta-dom_sf"/>
</dbReference>
<keyword evidence="5 7" id="KW-1133">Transmembrane helix</keyword>
<evidence type="ECO:0000256" key="3">
    <source>
        <dbReference type="ARBA" id="ARBA00022475"/>
    </source>
</evidence>
<dbReference type="PANTHER" id="PTHR30347">
    <property type="entry name" value="POTASSIUM CHANNEL RELATED"/>
    <property type="match status" value="1"/>
</dbReference>
<feature type="domain" description="DUF3772" evidence="10">
    <location>
        <begin position="147"/>
        <end position="206"/>
    </location>
</feature>
<dbReference type="InterPro" id="IPR011066">
    <property type="entry name" value="MscS_channel_C_sf"/>
</dbReference>
<feature type="chain" id="PRO_5025597022" evidence="8">
    <location>
        <begin position="27"/>
        <end position="825"/>
    </location>
</feature>
<feature type="transmembrane region" description="Helical" evidence="7">
    <location>
        <begin position="264"/>
        <end position="285"/>
    </location>
</feature>
<dbReference type="RefSeq" id="WP_339092113.1">
    <property type="nucleotide sequence ID" value="NZ_LR743507.1"/>
</dbReference>
<evidence type="ECO:0000256" key="4">
    <source>
        <dbReference type="ARBA" id="ARBA00022692"/>
    </source>
</evidence>
<feature type="transmembrane region" description="Helical" evidence="7">
    <location>
        <begin position="414"/>
        <end position="438"/>
    </location>
</feature>
<evidence type="ECO:0000256" key="7">
    <source>
        <dbReference type="SAM" id="Phobius"/>
    </source>
</evidence>
<dbReference type="GO" id="GO:0005886">
    <property type="term" value="C:plasma membrane"/>
    <property type="evidence" value="ECO:0007669"/>
    <property type="project" value="UniProtKB-SubCell"/>
</dbReference>
<dbReference type="SUPFAM" id="SSF82689">
    <property type="entry name" value="Mechanosensitive channel protein MscS (YggB), C-terminal domain"/>
    <property type="match status" value="1"/>
</dbReference>
<keyword evidence="4 7" id="KW-0812">Transmembrane</keyword>
<dbReference type="Gene3D" id="2.30.30.60">
    <property type="match status" value="1"/>
</dbReference>
<feature type="transmembrane region" description="Helical" evidence="7">
    <location>
        <begin position="444"/>
        <end position="462"/>
    </location>
</feature>
<evidence type="ECO:0000256" key="2">
    <source>
        <dbReference type="ARBA" id="ARBA00008017"/>
    </source>
</evidence>
<proteinExistence type="inferred from homology"/>
<dbReference type="AlphaFoldDB" id="A0A679JAJ1"/>
<feature type="transmembrane region" description="Helical" evidence="7">
    <location>
        <begin position="371"/>
        <end position="394"/>
    </location>
</feature>
<feature type="signal peptide" evidence="8">
    <location>
        <begin position="1"/>
        <end position="26"/>
    </location>
</feature>
<accession>A0A679JAJ1</accession>
<feature type="transmembrane region" description="Helical" evidence="7">
    <location>
        <begin position="305"/>
        <end position="323"/>
    </location>
</feature>
<sequence>MNRTSRLAGLGLAILLALSLCGAALAQPDASMNAGIGNPNNSANTATASAPAPTVAELRAQFNKIAASAGTGANADEDPRRQLGQINDIGAQADKFVAARTGELADLNARLGELGNPPAAGTTEDPDITRQRASLTKERNALDADIRLAKLLSIDVRQRGADLVTQRRALFEAQLTERAPSPLSEAFWNDLQEAWPDDLERLQAMVTALGDGFDQALASASRTPVIAALIGALLLAFAGVWGAERLLARLAMRVLPAGRLRRSLLVIAIVATHVLLVAVAAHGFVEVLKTYATWDSQARKALQSAAQALTFMAFVIGLGRALLATARPSWRLPPIPDATASKLAVLPWLVALVAALAWTPAEINALVDASFAAVVATHVLTALVLTALVGTVIYRLKALRADAPEAGLPERPMWVGLLVALIGMLMIAIWVLVGLGYVALGSFLASQLTWSGIVAAAFYVLFKFADDVFMATVASRSAFGQKLQKSFGLAPQTLDQSATVLSGISRVALFVYMLIALAAPLGTTPGEVFQRSGKLGTGVKVGEFQLVPGAILSAIAVAVVGFIVLRVFKRWLTRSYLPNTQFEPGMQSSITTLLGYVGGILVIAFSLSALGIGIERIAWVASALSVGIGFGLQAIVQNFISGLILLAEQPVKVGDWVVLGTAEGDVRRINVRATEIQLGDRSTLIVPNSEFITKTVRNMTLANAEGRVLIRLPMPLTTDAQRVRELILGACKAHEGVLETPAPSLTLEGIENGLLIFQAIAYVPSPRLAGGVRSDLLFVILDELKKASLPLAVPTMVMAASTAPEPLATPIVPSSPASPIPGVQS</sequence>
<dbReference type="Gene3D" id="1.10.287.1260">
    <property type="match status" value="1"/>
</dbReference>
<dbReference type="Pfam" id="PF12607">
    <property type="entry name" value="DUF3772"/>
    <property type="match status" value="1"/>
</dbReference>